<dbReference type="EMBL" id="CM041553">
    <property type="protein sequence ID" value="KAI3352471.1"/>
    <property type="molecule type" value="Genomic_DNA"/>
</dbReference>
<evidence type="ECO:0000313" key="2">
    <source>
        <dbReference type="Proteomes" id="UP000831701"/>
    </source>
</evidence>
<accession>A0ACB8VAC7</accession>
<evidence type="ECO:0000313" key="1">
    <source>
        <dbReference type="EMBL" id="KAI3352471.1"/>
    </source>
</evidence>
<comment type="caution">
    <text evidence="1">The sequence shown here is derived from an EMBL/GenBank/DDBJ whole genome shotgun (WGS) entry which is preliminary data.</text>
</comment>
<sequence length="174" mass="19616">MAARLGVQQTLDLIFQDEEVDSDLDEDVSEQEDNVEENSDYSPSDEDDSDGEEQAARQGGHLCRKTVLSVGPSTSSCRQLRMTPEQTRLAISHASDILSMFQLFLPPAIEKIIVIAMTNMEGIHRYGEEWKTMDVTDPHAYMGLLILGGDVYRSRGETVSSLWEGTLRREDQYR</sequence>
<dbReference type="Proteomes" id="UP000831701">
    <property type="component" value="Chromosome 23"/>
</dbReference>
<reference evidence="1" key="1">
    <citation type="submission" date="2022-04" db="EMBL/GenBank/DDBJ databases">
        <title>Jade perch genome.</title>
        <authorList>
            <person name="Chao B."/>
        </authorList>
    </citation>
    <scope>NUCLEOTIDE SEQUENCE</scope>
    <source>
        <strain evidence="1">CB-2022</strain>
    </source>
</reference>
<keyword evidence="2" id="KW-1185">Reference proteome</keyword>
<name>A0ACB8VAC7_9TELE</name>
<protein>
    <submittedName>
        <fullName evidence="1">Uncharacterized protein</fullName>
    </submittedName>
</protein>
<proteinExistence type="predicted"/>
<gene>
    <name evidence="1" type="ORF">L3Q82_005196</name>
</gene>
<organism evidence="1 2">
    <name type="scientific">Scortum barcoo</name>
    <name type="common">barcoo grunter</name>
    <dbReference type="NCBI Taxonomy" id="214431"/>
    <lineage>
        <taxon>Eukaryota</taxon>
        <taxon>Metazoa</taxon>
        <taxon>Chordata</taxon>
        <taxon>Craniata</taxon>
        <taxon>Vertebrata</taxon>
        <taxon>Euteleostomi</taxon>
        <taxon>Actinopterygii</taxon>
        <taxon>Neopterygii</taxon>
        <taxon>Teleostei</taxon>
        <taxon>Neoteleostei</taxon>
        <taxon>Acanthomorphata</taxon>
        <taxon>Eupercaria</taxon>
        <taxon>Centrarchiformes</taxon>
        <taxon>Terapontoidei</taxon>
        <taxon>Terapontidae</taxon>
        <taxon>Scortum</taxon>
    </lineage>
</organism>